<dbReference type="EMBL" id="CP157484">
    <property type="protein sequence ID" value="XBO39733.1"/>
    <property type="molecule type" value="Genomic_DNA"/>
</dbReference>
<feature type="region of interest" description="Disordered" evidence="1">
    <location>
        <begin position="224"/>
        <end position="288"/>
    </location>
</feature>
<evidence type="ECO:0000313" key="2">
    <source>
        <dbReference type="EMBL" id="XBO39733.1"/>
    </source>
</evidence>
<reference evidence="2" key="1">
    <citation type="submission" date="2024-05" db="EMBL/GenBank/DDBJ databases">
        <authorList>
            <person name="Kim S."/>
            <person name="Heo J."/>
            <person name="Choi H."/>
            <person name="Choi Y."/>
            <person name="Kwon S.-W."/>
            <person name="Kim Y."/>
        </authorList>
    </citation>
    <scope>NUCLEOTIDE SEQUENCE</scope>
    <source>
        <strain evidence="2">KACC 23698</strain>
    </source>
</reference>
<name>A0AAU7JH54_9HYPH</name>
<organism evidence="2">
    <name type="scientific">Alsobacter sp. KACC 23698</name>
    <dbReference type="NCBI Taxonomy" id="3149229"/>
    <lineage>
        <taxon>Bacteria</taxon>
        <taxon>Pseudomonadati</taxon>
        <taxon>Pseudomonadota</taxon>
        <taxon>Alphaproteobacteria</taxon>
        <taxon>Hyphomicrobiales</taxon>
        <taxon>Alsobacteraceae</taxon>
        <taxon>Alsobacter</taxon>
    </lineage>
</organism>
<dbReference type="InterPro" id="IPR009282">
    <property type="entry name" value="DUF937"/>
</dbReference>
<dbReference type="Pfam" id="PF06078">
    <property type="entry name" value="DUF937"/>
    <property type="match status" value="1"/>
</dbReference>
<proteinExistence type="predicted"/>
<sequence length="322" mass="32588">MINLFEMMQNAQGGQAVDNLARQFGLTANQSEAAVDALLPAFTIALRRQLKNPQAWPLLMAALSVPPAPTSAATPFNPFTPQGAQQGEAVLGALFGSSDLGRQVAAQAAAATGMSASVMQQMLPTMAAMLQGGAWKTFGDSLAAMTGAYAKQMGLAPGTGSPSGGAGHGPDMPMGVPENWGEILGELMAGPPPPRPEPPAPANPFDPAGMGELISRMMAAGAAGLSAAGSATPEPAPPPAAPEPEPAPAPTPPRPSAKAKAKATPPEPQATAPPPGQEEAAAPAAGLDALTRLIETGREVQQQHMRNLQSVMSQVWGGDPKS</sequence>
<feature type="compositionally biased region" description="Low complexity" evidence="1">
    <location>
        <begin position="224"/>
        <end position="233"/>
    </location>
</feature>
<feature type="compositionally biased region" description="Pro residues" evidence="1">
    <location>
        <begin position="265"/>
        <end position="276"/>
    </location>
</feature>
<evidence type="ECO:0000256" key="1">
    <source>
        <dbReference type="SAM" id="MobiDB-lite"/>
    </source>
</evidence>
<accession>A0AAU7JH54</accession>
<dbReference type="AlphaFoldDB" id="A0AAU7JH54"/>
<feature type="compositionally biased region" description="Pro residues" evidence="1">
    <location>
        <begin position="234"/>
        <end position="255"/>
    </location>
</feature>
<protein>
    <submittedName>
        <fullName evidence="2">DUF937 domain-containing protein</fullName>
    </submittedName>
</protein>
<dbReference type="RefSeq" id="WP_406856580.1">
    <property type="nucleotide sequence ID" value="NZ_CP157484.1"/>
</dbReference>
<feature type="region of interest" description="Disordered" evidence="1">
    <location>
        <begin position="159"/>
        <end position="210"/>
    </location>
</feature>
<feature type="compositionally biased region" description="Pro residues" evidence="1">
    <location>
        <begin position="190"/>
        <end position="204"/>
    </location>
</feature>
<gene>
    <name evidence="2" type="ORF">ABEG18_02815</name>
</gene>